<dbReference type="EMBL" id="KZ664162">
    <property type="protein sequence ID" value="PPS07271.1"/>
    <property type="molecule type" value="Genomic_DNA"/>
</dbReference>
<protein>
    <submittedName>
        <fullName evidence="1">Uncharacterized protein</fullName>
    </submittedName>
</protein>
<reference evidence="1 2" key="1">
    <citation type="submission" date="2015-01" db="EMBL/GenBank/DDBJ databases">
        <title>Genome of allotetraploid Gossypium barbadense reveals genomic plasticity and fiber elongation in cotton evolution.</title>
        <authorList>
            <person name="Chen X."/>
            <person name="Liu X."/>
            <person name="Zhao B."/>
            <person name="Zheng H."/>
            <person name="Hu Y."/>
            <person name="Lu G."/>
            <person name="Yang C."/>
            <person name="Chen J."/>
            <person name="Shan C."/>
            <person name="Zhang L."/>
            <person name="Zhou Y."/>
            <person name="Wang L."/>
            <person name="Guo W."/>
            <person name="Bai Y."/>
            <person name="Ruan J."/>
            <person name="Shangguan X."/>
            <person name="Mao Y."/>
            <person name="Jiang J."/>
            <person name="Zhu Y."/>
            <person name="Lei J."/>
            <person name="Kang H."/>
            <person name="Chen S."/>
            <person name="He X."/>
            <person name="Wang R."/>
            <person name="Wang Y."/>
            <person name="Chen J."/>
            <person name="Wang L."/>
            <person name="Yu S."/>
            <person name="Wang B."/>
            <person name="Wei J."/>
            <person name="Song S."/>
            <person name="Lu X."/>
            <person name="Gao Z."/>
            <person name="Gu W."/>
            <person name="Deng X."/>
            <person name="Ma D."/>
            <person name="Wang S."/>
            <person name="Liang W."/>
            <person name="Fang L."/>
            <person name="Cai C."/>
            <person name="Zhu X."/>
            <person name="Zhou B."/>
            <person name="Zhang Y."/>
            <person name="Chen Z."/>
            <person name="Xu S."/>
            <person name="Zhu R."/>
            <person name="Wang S."/>
            <person name="Zhang T."/>
            <person name="Zhao G."/>
        </authorList>
    </citation>
    <scope>NUCLEOTIDE SEQUENCE [LARGE SCALE GENOMIC DNA]</scope>
    <source>
        <strain evidence="2">cv. Xinhai21</strain>
        <tissue evidence="1">Leaf</tissue>
    </source>
</reference>
<dbReference type="Proteomes" id="UP000239757">
    <property type="component" value="Unassembled WGS sequence"/>
</dbReference>
<sequence>MYECLEQHQHLCAWMCGSLGHHRQPRPLVVLEPWALSTPWCLRCAGASSSIGTLVLGCAGALDTIGNLGRWICGCLEQHRHLGAWMCGSLGHHWQPRPSVMQEP</sequence>
<gene>
    <name evidence="1" type="ORF">GOBAR_AA13378</name>
</gene>
<proteinExistence type="predicted"/>
<dbReference type="AlphaFoldDB" id="A0A2P5XV93"/>
<dbReference type="OrthoDB" id="10581426at2759"/>
<name>A0A2P5XV93_GOSBA</name>
<organism evidence="1 2">
    <name type="scientific">Gossypium barbadense</name>
    <name type="common">Sea Island cotton</name>
    <name type="synonym">Hibiscus barbadensis</name>
    <dbReference type="NCBI Taxonomy" id="3634"/>
    <lineage>
        <taxon>Eukaryota</taxon>
        <taxon>Viridiplantae</taxon>
        <taxon>Streptophyta</taxon>
        <taxon>Embryophyta</taxon>
        <taxon>Tracheophyta</taxon>
        <taxon>Spermatophyta</taxon>
        <taxon>Magnoliopsida</taxon>
        <taxon>eudicotyledons</taxon>
        <taxon>Gunneridae</taxon>
        <taxon>Pentapetalae</taxon>
        <taxon>rosids</taxon>
        <taxon>malvids</taxon>
        <taxon>Malvales</taxon>
        <taxon>Malvaceae</taxon>
        <taxon>Malvoideae</taxon>
        <taxon>Gossypium</taxon>
    </lineage>
</organism>
<evidence type="ECO:0000313" key="1">
    <source>
        <dbReference type="EMBL" id="PPS07271.1"/>
    </source>
</evidence>
<evidence type="ECO:0000313" key="2">
    <source>
        <dbReference type="Proteomes" id="UP000239757"/>
    </source>
</evidence>
<accession>A0A2P5XV93</accession>